<accession>A0A1I4M4Q1</accession>
<keyword evidence="3 7" id="KW-0418">Kinase</keyword>
<evidence type="ECO:0000313" key="8">
    <source>
        <dbReference type="Proteomes" id="UP000198565"/>
    </source>
</evidence>
<keyword evidence="1" id="KW-0808">Transferase</keyword>
<dbReference type="EMBL" id="FOTR01000006">
    <property type="protein sequence ID" value="SFL98201.1"/>
    <property type="molecule type" value="Genomic_DNA"/>
</dbReference>
<keyword evidence="2" id="KW-0547">Nucleotide-binding</keyword>
<evidence type="ECO:0000256" key="5">
    <source>
        <dbReference type="NCBIfam" id="TIGR01378"/>
    </source>
</evidence>
<evidence type="ECO:0000256" key="1">
    <source>
        <dbReference type="ARBA" id="ARBA00022679"/>
    </source>
</evidence>
<evidence type="ECO:0000256" key="2">
    <source>
        <dbReference type="ARBA" id="ARBA00022741"/>
    </source>
</evidence>
<name>A0A1I4M4Q1_9BACI</name>
<dbReference type="Gene3D" id="3.40.50.10240">
    <property type="entry name" value="Thiamin pyrophosphokinase, catalytic domain"/>
    <property type="match status" value="1"/>
</dbReference>
<reference evidence="8" key="1">
    <citation type="submission" date="2016-10" db="EMBL/GenBank/DDBJ databases">
        <authorList>
            <person name="Varghese N."/>
            <person name="Submissions S."/>
        </authorList>
    </citation>
    <scope>NUCLEOTIDE SEQUENCE [LARGE SCALE GENOMIC DNA]</scope>
    <source>
        <strain evidence="8">CGMCC 1.4250</strain>
    </source>
</reference>
<dbReference type="PANTHER" id="PTHR41299:SF1">
    <property type="entry name" value="THIAMINE PYROPHOSPHOKINASE"/>
    <property type="match status" value="1"/>
</dbReference>
<dbReference type="AlphaFoldDB" id="A0A1I4M4Q1"/>
<evidence type="ECO:0000256" key="4">
    <source>
        <dbReference type="ARBA" id="ARBA00022840"/>
    </source>
</evidence>
<evidence type="ECO:0000256" key="3">
    <source>
        <dbReference type="ARBA" id="ARBA00022777"/>
    </source>
</evidence>
<protein>
    <recommendedName>
        <fullName evidence="5">Thiamine diphosphokinase</fullName>
        <ecNumber evidence="5">2.7.6.2</ecNumber>
    </recommendedName>
</protein>
<dbReference type="STRING" id="334253.SAMN04487943_10620"/>
<dbReference type="GO" id="GO:0009229">
    <property type="term" value="P:thiamine diphosphate biosynthetic process"/>
    <property type="evidence" value="ECO:0007669"/>
    <property type="project" value="InterPro"/>
</dbReference>
<feature type="domain" description="Thiamin pyrophosphokinase thiamin-binding" evidence="6">
    <location>
        <begin position="134"/>
        <end position="209"/>
    </location>
</feature>
<dbReference type="GO" id="GO:0006772">
    <property type="term" value="P:thiamine metabolic process"/>
    <property type="evidence" value="ECO:0007669"/>
    <property type="project" value="UniProtKB-UniRule"/>
</dbReference>
<dbReference type="GO" id="GO:0030975">
    <property type="term" value="F:thiamine binding"/>
    <property type="evidence" value="ECO:0007669"/>
    <property type="project" value="InterPro"/>
</dbReference>
<dbReference type="Pfam" id="PF04265">
    <property type="entry name" value="TPK_B1_binding"/>
    <property type="match status" value="1"/>
</dbReference>
<dbReference type="Proteomes" id="UP000198565">
    <property type="component" value="Unassembled WGS sequence"/>
</dbReference>
<organism evidence="7 8">
    <name type="scientific">Gracilibacillus orientalis</name>
    <dbReference type="NCBI Taxonomy" id="334253"/>
    <lineage>
        <taxon>Bacteria</taxon>
        <taxon>Bacillati</taxon>
        <taxon>Bacillota</taxon>
        <taxon>Bacilli</taxon>
        <taxon>Bacillales</taxon>
        <taxon>Bacillaceae</taxon>
        <taxon>Gracilibacillus</taxon>
    </lineage>
</organism>
<keyword evidence="8" id="KW-1185">Reference proteome</keyword>
<dbReference type="EC" id="2.7.6.2" evidence="5"/>
<dbReference type="InterPro" id="IPR006282">
    <property type="entry name" value="Thi_PPkinase"/>
</dbReference>
<dbReference type="Pfam" id="PF04263">
    <property type="entry name" value="TPK_catalytic"/>
    <property type="match status" value="1"/>
</dbReference>
<dbReference type="InterPro" id="IPR007373">
    <property type="entry name" value="Thiamin_PyroPKinase_B1-bd"/>
</dbReference>
<dbReference type="GO" id="GO:0016301">
    <property type="term" value="F:kinase activity"/>
    <property type="evidence" value="ECO:0007669"/>
    <property type="project" value="UniProtKB-KW"/>
</dbReference>
<evidence type="ECO:0000259" key="6">
    <source>
        <dbReference type="SMART" id="SM00983"/>
    </source>
</evidence>
<dbReference type="GO" id="GO:0005524">
    <property type="term" value="F:ATP binding"/>
    <property type="evidence" value="ECO:0007669"/>
    <property type="project" value="UniProtKB-KW"/>
</dbReference>
<dbReference type="CDD" id="cd07995">
    <property type="entry name" value="TPK"/>
    <property type="match status" value="1"/>
</dbReference>
<dbReference type="SUPFAM" id="SSF63999">
    <property type="entry name" value="Thiamin pyrophosphokinase, catalytic domain"/>
    <property type="match status" value="1"/>
</dbReference>
<dbReference type="SUPFAM" id="SSF63862">
    <property type="entry name" value="Thiamin pyrophosphokinase, substrate-binding domain"/>
    <property type="match status" value="1"/>
</dbReference>
<gene>
    <name evidence="7" type="ORF">SAMN04487943_10620</name>
</gene>
<dbReference type="SMART" id="SM00983">
    <property type="entry name" value="TPK_B1_binding"/>
    <property type="match status" value="1"/>
</dbReference>
<evidence type="ECO:0000313" key="7">
    <source>
        <dbReference type="EMBL" id="SFL98201.1"/>
    </source>
</evidence>
<proteinExistence type="predicted"/>
<dbReference type="InterPro" id="IPR036371">
    <property type="entry name" value="TPK_B1-bd_sf"/>
</dbReference>
<dbReference type="InterPro" id="IPR036759">
    <property type="entry name" value="TPK_catalytic_sf"/>
</dbReference>
<keyword evidence="4" id="KW-0067">ATP-binding</keyword>
<dbReference type="InterPro" id="IPR007371">
    <property type="entry name" value="TPK_catalytic"/>
</dbReference>
<dbReference type="GO" id="GO:0004788">
    <property type="term" value="F:thiamine diphosphokinase activity"/>
    <property type="evidence" value="ECO:0007669"/>
    <property type="project" value="UniProtKB-UniRule"/>
</dbReference>
<dbReference type="InterPro" id="IPR053149">
    <property type="entry name" value="TPK"/>
</dbReference>
<dbReference type="PANTHER" id="PTHR41299">
    <property type="entry name" value="THIAMINE PYROPHOSPHOKINASE"/>
    <property type="match status" value="1"/>
</dbReference>
<dbReference type="NCBIfam" id="TIGR01378">
    <property type="entry name" value="thi_PPkinase"/>
    <property type="match status" value="1"/>
</dbReference>
<sequence length="219" mass="24434">MFDVNIGIVAGGPEKALASLISYQDDVDIWIGADLGASYLLRNQLPIDIAIGDFDSIDLEEKELIKQQANIFREFPVEKNETDLELAVEAALSYHPASIFLFGVTAGRLDHELANIQMLYRLIEKNVSAKIIDHKNILSIYKPGEYDVQANSSELVSFIPLTPIVKGLTLHGFCYPLDNYTVTWGSTRCISNQLINEQGTFLFNDGILIMIKSTEEDHP</sequence>